<proteinExistence type="predicted"/>
<organism evidence="6 7">
    <name type="scientific">Cryptosporangium minutisporangium</name>
    <dbReference type="NCBI Taxonomy" id="113569"/>
    <lineage>
        <taxon>Bacteria</taxon>
        <taxon>Bacillati</taxon>
        <taxon>Actinomycetota</taxon>
        <taxon>Actinomycetes</taxon>
        <taxon>Cryptosporangiales</taxon>
        <taxon>Cryptosporangiaceae</taxon>
        <taxon>Cryptosporangium</taxon>
    </lineage>
</organism>
<dbReference type="InterPro" id="IPR050172">
    <property type="entry name" value="SsuD_RutA_monooxygenase"/>
</dbReference>
<evidence type="ECO:0000313" key="6">
    <source>
        <dbReference type="EMBL" id="GAA3382151.1"/>
    </source>
</evidence>
<evidence type="ECO:0000313" key="7">
    <source>
        <dbReference type="Proteomes" id="UP001501676"/>
    </source>
</evidence>
<evidence type="ECO:0000256" key="4">
    <source>
        <dbReference type="ARBA" id="ARBA00023033"/>
    </source>
</evidence>
<gene>
    <name evidence="6" type="primary">sfnG</name>
    <name evidence="6" type="ORF">GCM10020369_02850</name>
</gene>
<protein>
    <submittedName>
        <fullName evidence="6">Dimethyl sulfone monooxygenase SfnG</fullName>
    </submittedName>
</protein>
<evidence type="ECO:0000259" key="5">
    <source>
        <dbReference type="Pfam" id="PF00296"/>
    </source>
</evidence>
<dbReference type="RefSeq" id="WP_345726069.1">
    <property type="nucleotide sequence ID" value="NZ_BAAAYN010000002.1"/>
</dbReference>
<evidence type="ECO:0000256" key="2">
    <source>
        <dbReference type="ARBA" id="ARBA00022643"/>
    </source>
</evidence>
<dbReference type="InterPro" id="IPR036661">
    <property type="entry name" value="Luciferase-like_sf"/>
</dbReference>
<dbReference type="Proteomes" id="UP001501676">
    <property type="component" value="Unassembled WGS sequence"/>
</dbReference>
<evidence type="ECO:0000256" key="1">
    <source>
        <dbReference type="ARBA" id="ARBA00022630"/>
    </source>
</evidence>
<dbReference type="InterPro" id="IPR011251">
    <property type="entry name" value="Luciferase-like_dom"/>
</dbReference>
<dbReference type="EMBL" id="BAAAYN010000002">
    <property type="protein sequence ID" value="GAA3382151.1"/>
    <property type="molecule type" value="Genomic_DNA"/>
</dbReference>
<keyword evidence="2" id="KW-0288">FMN</keyword>
<dbReference type="PANTHER" id="PTHR42847:SF4">
    <property type="entry name" value="ALKANESULFONATE MONOOXYGENASE-RELATED"/>
    <property type="match status" value="1"/>
</dbReference>
<reference evidence="7" key="1">
    <citation type="journal article" date="2019" name="Int. J. Syst. Evol. Microbiol.">
        <title>The Global Catalogue of Microorganisms (GCM) 10K type strain sequencing project: providing services to taxonomists for standard genome sequencing and annotation.</title>
        <authorList>
            <consortium name="The Broad Institute Genomics Platform"/>
            <consortium name="The Broad Institute Genome Sequencing Center for Infectious Disease"/>
            <person name="Wu L."/>
            <person name="Ma J."/>
        </authorList>
    </citation>
    <scope>NUCLEOTIDE SEQUENCE [LARGE SCALE GENOMIC DNA]</scope>
    <source>
        <strain evidence="7">JCM 9458</strain>
    </source>
</reference>
<dbReference type="SUPFAM" id="SSF51679">
    <property type="entry name" value="Bacterial luciferase-like"/>
    <property type="match status" value="1"/>
</dbReference>
<comment type="caution">
    <text evidence="6">The sequence shown here is derived from an EMBL/GenBank/DDBJ whole genome shotgun (WGS) entry which is preliminary data.</text>
</comment>
<accession>A0ABP6SPC6</accession>
<dbReference type="PANTHER" id="PTHR42847">
    <property type="entry name" value="ALKANESULFONATE MONOOXYGENASE"/>
    <property type="match status" value="1"/>
</dbReference>
<evidence type="ECO:0000256" key="3">
    <source>
        <dbReference type="ARBA" id="ARBA00023002"/>
    </source>
</evidence>
<name>A0ABP6SPC6_9ACTN</name>
<keyword evidence="4 6" id="KW-0503">Monooxygenase</keyword>
<dbReference type="Gene3D" id="3.20.20.30">
    <property type="entry name" value="Luciferase-like domain"/>
    <property type="match status" value="1"/>
</dbReference>
<keyword evidence="1" id="KW-0285">Flavoprotein</keyword>
<feature type="domain" description="Luciferase-like" evidence="5">
    <location>
        <begin position="23"/>
        <end position="217"/>
    </location>
</feature>
<keyword evidence="7" id="KW-1185">Reference proteome</keyword>
<sequence length="284" mass="29812">MPAPLLFGIRIPVGRTGRPQLSPSVHRDAAVAQARRLTALADILGLDYVFSGGDAGLSSETTLALLGAAKRLTVVAPISVAAWHPALLARFGAVAGRLSGGRFAIDLRSGPHPDDRRAEEFARIVRGLWAGDSVDVEGEHFRVRGLRPSVQPEVAPEIVVSGGWRAAASLAARTGDWFLHPGLDPQEVPARLAAFDGEAAATGRDVGFAVAAAVTFRPASGEAPTGIHGTPEEVAERLAEYGRSGVGLVVLDLADPEADLPVFAREVLPRVRELEHARALAAVH</sequence>
<keyword evidence="3" id="KW-0560">Oxidoreductase</keyword>
<dbReference type="GO" id="GO:0004497">
    <property type="term" value="F:monooxygenase activity"/>
    <property type="evidence" value="ECO:0007669"/>
    <property type="project" value="UniProtKB-KW"/>
</dbReference>
<dbReference type="Pfam" id="PF00296">
    <property type="entry name" value="Bac_luciferase"/>
    <property type="match status" value="1"/>
</dbReference>